<dbReference type="Gene3D" id="3.40.50.1820">
    <property type="entry name" value="alpha/beta hydrolase"/>
    <property type="match status" value="1"/>
</dbReference>
<dbReference type="Proteomes" id="UP000294947">
    <property type="component" value="Unassembled WGS sequence"/>
</dbReference>
<feature type="domain" description="Peptidase S33 tripeptidyl aminopeptidase-like C-terminal" evidence="4">
    <location>
        <begin position="396"/>
        <end position="490"/>
    </location>
</feature>
<sequence>MVSLGLDLPVQRGELVLKRPLLGAASVALALSLAQGVNTALAEPAALAWEPCGDLQGECTTVEVPIDWNNPQGAKTDIAIGRLPATDPQNRIGVLFVAPGGPGASGIDFYVEGKDPLQDGELRKRFDIVSWDQRGVKRSSEIRCSAELFAQKPTSFPASEQEYQDLRAYNEKLGEDCRNNSGPVFDFVDTTSVVRDLDAIRAALGEEQLSFYGASYGTQVGQQYAELFPERVRAMTIDSNMDHSMESGGRYIETTTEDQEGAFNEFADWCARTKNCPLYGQDVRAVWDDLHAKAEAGTLIDPATGKPLNADSLRRELKAAMYAPEERWYPLVDRLKALSEGKPGIAAQAARDELAQNSYQAIWCDDWSWKVRDFAELQSYREQAEKVAPHTKISPFWSDVTSCLGWPGEVSNPQHELSIDGAPPILIVKARYDVATPNAWNLTVADQIDNSVLLNYDGIGHGQYYHSPCVNQHIESYLTTLETPAPGTTCEAVWPTEPGAPSATPATRPT</sequence>
<dbReference type="InterPro" id="IPR029058">
    <property type="entry name" value="AB_hydrolase_fold"/>
</dbReference>
<dbReference type="Pfam" id="PF08386">
    <property type="entry name" value="Abhydrolase_4"/>
    <property type="match status" value="1"/>
</dbReference>
<keyword evidence="6" id="KW-1185">Reference proteome</keyword>
<dbReference type="OrthoDB" id="4006962at2"/>
<proteinExistence type="inferred from homology"/>
<dbReference type="EMBL" id="SMKW01000016">
    <property type="protein sequence ID" value="TDD51369.1"/>
    <property type="molecule type" value="Genomic_DNA"/>
</dbReference>
<reference evidence="5 6" key="1">
    <citation type="submission" date="2019-03" db="EMBL/GenBank/DDBJ databases">
        <title>Draft genome sequences of novel Actinobacteria.</title>
        <authorList>
            <person name="Sahin N."/>
            <person name="Ay H."/>
            <person name="Saygin H."/>
        </authorList>
    </citation>
    <scope>NUCLEOTIDE SEQUENCE [LARGE SCALE GENOMIC DNA]</scope>
    <source>
        <strain evidence="5 6">7K502</strain>
    </source>
</reference>
<name>A0A4R4Z399_9PSEU</name>
<evidence type="ECO:0000313" key="6">
    <source>
        <dbReference type="Proteomes" id="UP000294947"/>
    </source>
</evidence>
<evidence type="ECO:0000259" key="4">
    <source>
        <dbReference type="Pfam" id="PF08386"/>
    </source>
</evidence>
<gene>
    <name evidence="5" type="ORF">E1288_14385</name>
</gene>
<dbReference type="InterPro" id="IPR051601">
    <property type="entry name" value="Serine_prot/Carboxylest_S33"/>
</dbReference>
<evidence type="ECO:0000313" key="5">
    <source>
        <dbReference type="EMBL" id="TDD51369.1"/>
    </source>
</evidence>
<comment type="similarity">
    <text evidence="1">Belongs to the peptidase S33 family.</text>
</comment>
<dbReference type="PANTHER" id="PTHR43248:SF29">
    <property type="entry name" value="TRIPEPTIDYL AMINOPEPTIDASE"/>
    <property type="match status" value="1"/>
</dbReference>
<evidence type="ECO:0000256" key="1">
    <source>
        <dbReference type="ARBA" id="ARBA00010088"/>
    </source>
</evidence>
<protein>
    <submittedName>
        <fullName evidence="5">Alpha/beta hydrolase</fullName>
    </submittedName>
</protein>
<dbReference type="InterPro" id="IPR013595">
    <property type="entry name" value="Pept_S33_TAP-like_C"/>
</dbReference>
<dbReference type="AlphaFoldDB" id="A0A4R4Z399"/>
<keyword evidence="2" id="KW-0732">Signal</keyword>
<evidence type="ECO:0000256" key="3">
    <source>
        <dbReference type="ARBA" id="ARBA00022801"/>
    </source>
</evidence>
<organism evidence="5 6">
    <name type="scientific">Saccharopolyspora elongata</name>
    <dbReference type="NCBI Taxonomy" id="2530387"/>
    <lineage>
        <taxon>Bacteria</taxon>
        <taxon>Bacillati</taxon>
        <taxon>Actinomycetota</taxon>
        <taxon>Actinomycetes</taxon>
        <taxon>Pseudonocardiales</taxon>
        <taxon>Pseudonocardiaceae</taxon>
        <taxon>Saccharopolyspora</taxon>
    </lineage>
</organism>
<dbReference type="PANTHER" id="PTHR43248">
    <property type="entry name" value="2-SUCCINYL-6-HYDROXY-2,4-CYCLOHEXADIENE-1-CARBOXYLATE SYNTHASE"/>
    <property type="match status" value="1"/>
</dbReference>
<dbReference type="GO" id="GO:0016787">
    <property type="term" value="F:hydrolase activity"/>
    <property type="evidence" value="ECO:0007669"/>
    <property type="project" value="UniProtKB-KW"/>
</dbReference>
<comment type="caution">
    <text evidence="5">The sequence shown here is derived from an EMBL/GenBank/DDBJ whole genome shotgun (WGS) entry which is preliminary data.</text>
</comment>
<dbReference type="SUPFAM" id="SSF53474">
    <property type="entry name" value="alpha/beta-Hydrolases"/>
    <property type="match status" value="1"/>
</dbReference>
<keyword evidence="3 5" id="KW-0378">Hydrolase</keyword>
<accession>A0A4R4Z399</accession>
<evidence type="ECO:0000256" key="2">
    <source>
        <dbReference type="ARBA" id="ARBA00022729"/>
    </source>
</evidence>